<dbReference type="SUPFAM" id="SSF48452">
    <property type="entry name" value="TPR-like"/>
    <property type="match status" value="2"/>
</dbReference>
<feature type="compositionally biased region" description="Polar residues" evidence="8">
    <location>
        <begin position="1779"/>
        <end position="1791"/>
    </location>
</feature>
<feature type="region of interest" description="Disordered" evidence="8">
    <location>
        <begin position="1263"/>
        <end position="1343"/>
    </location>
</feature>
<feature type="region of interest" description="Disordered" evidence="8">
    <location>
        <begin position="1217"/>
        <end position="1250"/>
    </location>
</feature>
<dbReference type="PROSITE" id="PS50005">
    <property type="entry name" value="TPR"/>
    <property type="match status" value="1"/>
</dbReference>
<dbReference type="GO" id="GO:0003729">
    <property type="term" value="F:mRNA binding"/>
    <property type="evidence" value="ECO:0007669"/>
    <property type="project" value="UniProtKB-ARBA"/>
</dbReference>
<dbReference type="PANTHER" id="PTHR12601:SF39">
    <property type="entry name" value="PROTEIN REDUCED CHLOROPLAST COVERAGE 2"/>
    <property type="match status" value="1"/>
</dbReference>
<sequence>MAPKTGKTKPHKAKGEKKKKEEKVLPTVIEITVETPDESQVTLKGISTDRILDVRKLLAVHIETCHLTNFSLSHEARGARLKDTVEIVSLKPCHLTIVQEDYTEELAVAHIRRLLDIVVCTTSFASAAKSPAGKSKEPTEPGSENGSETTPKPKPVDSNSDSGNAKSDKVDGDISMCPPPRLGQFYDFFSFSHLTPPLQYIRRSNRPFLEDKTKDDFFQIDVRVCSGKPTTIVASRIGFYPAGKRPLVSHTLVGLLQQISRVFDAAYKALMKAFTEHNKFGNLPYGFRANTWVVPPVVFDNPSVFPPLPREDETWGGNGGGQGRDGKHENRQWARDFAILAAMPCQTAEERQIRDRKAFLLHSLFVDVSVFKAVSAIKHLVDTKQNSFSNSSLPTSYEERIGDLTIKVTRDVSDASLKSDCKNDGNRVLGLSEEELAQRNLLKGITADESATVHDTPTLGAVLIRHCGYTAVVKVSAKLEGISNSLEIDIEEQPEGGANALNVNSLRMLLHRSSTPQSSNAIQRIHRTDIEYSHSTRSLVRKVLEESLLKLKEETTRHNKSIRWELGACWVQHLQNPATGKTEPKKAEEAKVEPAVKGLGKQGGLLKELKKKIDTRNSKVEVGKDISPCNGNDINKPEATKQELERQDEEKETIWRNLLSDASYTRLKESKTDLHLKLPDELMEMAHKYYVDTALPKLVADFGSLELSPVDGRTLTDFMHTRGLQMSSLGRVVELADKLPHVQSLCIHEMVVRAYKHILQAVVAAVDNVSELASSITSCLNVLLGTPSPEASDEDINSCEELKRRWVENFLLKRFGWKWKYENGQDLRKFAILRGVCHKVGLEIVPRDYDMDTASPFRKTDIVSMIPIYKHVACSSADGRTLLESSKTSLDKGKLEDAVNYGTKALSKLVSVCGPYHRMTAGAYSLLAVVLYHTGDFNQATIYQQKALDINERELGLDHPDTMKSYGDLAVFYYRLQHTELALKYVNRALYLLHLTCGPSHPNTAATYINVAMMEEGLGNVHVALRYLHEALKCNKRLLGADHIQTAASYHAIAIALSLMEAYSLSVQHEQTTLQILQAKLGSDDLRTQDAAAWLEYFESKALEQQEAARNGTPKPDASISSKGHLSVSDLLDYITPDADQKAREAQKKARAKLKGKPGQNWETASDENLKDEDMSLGYSIAETTSDKENKSEAQINDLVIEKVDTHLDQAMLNESNNLEQDDSSDEGWQEAVPKSRSLTGCKSSSSRRPTLAKLNTNFINVSQSSRYRSKPTNFSSPRTNLNETITGPSSPVPKKYVKSASFSPKPISNNVSDAGAEKLADSKSAPASPAPSDQIAKAAPASSGISIQSAGKLYSYKEVALAPPGTIVKVVAEQSPKGYPIQQNSELGAIVVTTTNDVEDYAQKSLDEKRLSPVHEEQKEKETTVVKDNPETVNIKASDEVVEIRLQEANNVAIIEKRREVGNIKDVEIENSGCLDKTNNEVSKGSIEIQVHESCLATPHNLNPQSILVEDKKQLLASDASVSKDKVAEGDGKHESSGDNAVSKPLLLEGEKQEIETGKEPTKKLSAAAPPFNPSTIPVFGSVPVPGFKDHGGILPPPVNVSPLLPVSPRRSPHQSATARVPYGPRISGSYNRYGNRVPRNKTVFHSGEPSSDGIPSSPPRIMNPHATEFVPAQHWVPNGYVMPPNGYMASPNAIPVSPNSFPPVSHNGMPVSPSGYPSSLNETQVNQNGFAAPPTSSTDSAQVLSGETEHENKSQTLDEENKDVFSTDVVSEMKQVEQNLHEQSASYENSHPIVEEKQADLTHPSGGGNEDNLTNKDAVDEKKPSKCWGDYSDGEADVVEVTS</sequence>
<feature type="compositionally biased region" description="Acidic residues" evidence="8">
    <location>
        <begin position="1834"/>
        <end position="1845"/>
    </location>
</feature>
<dbReference type="GO" id="GO:0005829">
    <property type="term" value="C:cytosol"/>
    <property type="evidence" value="ECO:0007669"/>
    <property type="project" value="UniProtKB-SubCell"/>
</dbReference>
<feature type="compositionally biased region" description="Polar residues" evidence="8">
    <location>
        <begin position="1263"/>
        <end position="1290"/>
    </location>
</feature>
<dbReference type="Pfam" id="PF12807">
    <property type="entry name" value="eIF3_p135"/>
    <property type="match status" value="1"/>
</dbReference>
<keyword evidence="11" id="KW-1185">Reference proteome</keyword>
<evidence type="ECO:0000256" key="1">
    <source>
        <dbReference type="ARBA" id="ARBA00004123"/>
    </source>
</evidence>
<evidence type="ECO:0000256" key="5">
    <source>
        <dbReference type="ARBA" id="ARBA00022803"/>
    </source>
</evidence>
<dbReference type="InterPro" id="IPR033646">
    <property type="entry name" value="CLU-central"/>
</dbReference>
<comment type="caution">
    <text evidence="10">The sequence shown here is derived from an EMBL/GenBank/DDBJ whole genome shotgun (WGS) entry which is preliminary data.</text>
</comment>
<feature type="repeat" description="TPR" evidence="7">
    <location>
        <begin position="921"/>
        <end position="954"/>
    </location>
</feature>
<comment type="subcellular location">
    <subcellularLocation>
        <location evidence="2">Cytoplasm</location>
        <location evidence="2">Cytosol</location>
    </subcellularLocation>
    <subcellularLocation>
        <location evidence="1">Nucleus</location>
    </subcellularLocation>
</comment>
<dbReference type="InterPro" id="IPR027523">
    <property type="entry name" value="CLU_prot"/>
</dbReference>
<organism evidence="10 11">
    <name type="scientific">Flemingia macrophylla</name>
    <dbReference type="NCBI Taxonomy" id="520843"/>
    <lineage>
        <taxon>Eukaryota</taxon>
        <taxon>Viridiplantae</taxon>
        <taxon>Streptophyta</taxon>
        <taxon>Embryophyta</taxon>
        <taxon>Tracheophyta</taxon>
        <taxon>Spermatophyta</taxon>
        <taxon>Magnoliopsida</taxon>
        <taxon>eudicotyledons</taxon>
        <taxon>Gunneridae</taxon>
        <taxon>Pentapetalae</taxon>
        <taxon>rosids</taxon>
        <taxon>fabids</taxon>
        <taxon>Fabales</taxon>
        <taxon>Fabaceae</taxon>
        <taxon>Papilionoideae</taxon>
        <taxon>50 kb inversion clade</taxon>
        <taxon>NPAAA clade</taxon>
        <taxon>indigoferoid/millettioid clade</taxon>
        <taxon>Phaseoleae</taxon>
        <taxon>Flemingia</taxon>
    </lineage>
</organism>
<feature type="compositionally biased region" description="Polar residues" evidence="8">
    <location>
        <begin position="1301"/>
        <end position="1313"/>
    </location>
</feature>
<keyword evidence="4" id="KW-0677">Repeat</keyword>
<evidence type="ECO:0000313" key="10">
    <source>
        <dbReference type="EMBL" id="KAL2322298.1"/>
    </source>
</evidence>
<accession>A0ABD1LFT1</accession>
<gene>
    <name evidence="10" type="ORF">Fmac_026677</name>
</gene>
<dbReference type="Gene3D" id="1.25.40.10">
    <property type="entry name" value="Tetratricopeptide repeat domain"/>
    <property type="match status" value="1"/>
</dbReference>
<feature type="domain" description="Clu" evidence="9">
    <location>
        <begin position="311"/>
        <end position="585"/>
    </location>
</feature>
<feature type="region of interest" description="Disordered" evidence="8">
    <location>
        <begin position="129"/>
        <end position="173"/>
    </location>
</feature>
<dbReference type="InterPro" id="IPR028275">
    <property type="entry name" value="CLU_N"/>
</dbReference>
<evidence type="ECO:0000313" key="11">
    <source>
        <dbReference type="Proteomes" id="UP001603857"/>
    </source>
</evidence>
<feature type="compositionally biased region" description="Polar residues" evidence="8">
    <location>
        <begin position="1237"/>
        <end position="1250"/>
    </location>
</feature>
<dbReference type="FunFam" id="1.25.40.10:FF:000024">
    <property type="entry name" value="Tetratricopeptide repeat (TPR)-like superfamily protein"/>
    <property type="match status" value="1"/>
</dbReference>
<dbReference type="Proteomes" id="UP001603857">
    <property type="component" value="Unassembled WGS sequence"/>
</dbReference>
<name>A0ABD1LFT1_9FABA</name>
<feature type="region of interest" description="Disordered" evidence="8">
    <location>
        <begin position="622"/>
        <end position="650"/>
    </location>
</feature>
<dbReference type="EMBL" id="JBGMDY010000009">
    <property type="protein sequence ID" value="KAL2322298.1"/>
    <property type="molecule type" value="Genomic_DNA"/>
</dbReference>
<keyword evidence="6" id="KW-0539">Nucleus</keyword>
<evidence type="ECO:0000256" key="4">
    <source>
        <dbReference type="ARBA" id="ARBA00022737"/>
    </source>
</evidence>
<dbReference type="CDD" id="cd15466">
    <property type="entry name" value="CLU-central"/>
    <property type="match status" value="1"/>
</dbReference>
<proteinExistence type="predicted"/>
<evidence type="ECO:0000256" key="2">
    <source>
        <dbReference type="ARBA" id="ARBA00004514"/>
    </source>
</evidence>
<feature type="compositionally biased region" description="Basic residues" evidence="8">
    <location>
        <begin position="1"/>
        <end position="17"/>
    </location>
</feature>
<dbReference type="InterPro" id="IPR019734">
    <property type="entry name" value="TPR_rpt"/>
</dbReference>
<feature type="region of interest" description="Disordered" evidence="8">
    <location>
        <begin position="1"/>
        <end position="21"/>
    </location>
</feature>
<keyword evidence="3" id="KW-0963">Cytoplasm</keyword>
<dbReference type="GO" id="GO:0019750">
    <property type="term" value="P:chloroplast localization"/>
    <property type="evidence" value="ECO:0007669"/>
    <property type="project" value="UniProtKB-ARBA"/>
</dbReference>
<dbReference type="InterPro" id="IPR025697">
    <property type="entry name" value="CLU_dom"/>
</dbReference>
<protein>
    <recommendedName>
        <fullName evidence="9">Clu domain-containing protein</fullName>
    </recommendedName>
</protein>
<reference evidence="10 11" key="1">
    <citation type="submission" date="2024-08" db="EMBL/GenBank/DDBJ databases">
        <title>Insights into the chromosomal genome structure of Flemingia macrophylla.</title>
        <authorList>
            <person name="Ding Y."/>
            <person name="Zhao Y."/>
            <person name="Bi W."/>
            <person name="Wu M."/>
            <person name="Zhao G."/>
            <person name="Gong Y."/>
            <person name="Li W."/>
            <person name="Zhang P."/>
        </authorList>
    </citation>
    <scope>NUCLEOTIDE SEQUENCE [LARGE SCALE GENOMIC DNA]</scope>
    <source>
        <strain evidence="10">DYQJB</strain>
        <tissue evidence="10">Leaf</tissue>
    </source>
</reference>
<dbReference type="PANTHER" id="PTHR12601">
    <property type="entry name" value="EUKARYOTIC TRANSLATION INITIATION FACTOR 3 SUBUNIT EIF-3"/>
    <property type="match status" value="1"/>
</dbReference>
<feature type="region of interest" description="Disordered" evidence="8">
    <location>
        <begin position="1609"/>
        <end position="1660"/>
    </location>
</feature>
<dbReference type="InterPro" id="IPR011990">
    <property type="entry name" value="TPR-like_helical_dom_sf"/>
</dbReference>
<feature type="compositionally biased region" description="Basic and acidic residues" evidence="8">
    <location>
        <begin position="1815"/>
        <end position="1826"/>
    </location>
</feature>
<feature type="region of interest" description="Disordered" evidence="8">
    <location>
        <begin position="1707"/>
        <end position="1764"/>
    </location>
</feature>
<evidence type="ECO:0000259" key="9">
    <source>
        <dbReference type="PROSITE" id="PS51823"/>
    </source>
</evidence>
<evidence type="ECO:0000256" key="7">
    <source>
        <dbReference type="PROSITE-ProRule" id="PRU00339"/>
    </source>
</evidence>
<feature type="compositionally biased region" description="Basic and acidic residues" evidence="8">
    <location>
        <begin position="1523"/>
        <end position="1538"/>
    </location>
</feature>
<evidence type="ECO:0000256" key="6">
    <source>
        <dbReference type="ARBA" id="ARBA00023242"/>
    </source>
</evidence>
<dbReference type="PROSITE" id="PS51823">
    <property type="entry name" value="CLU"/>
    <property type="match status" value="1"/>
</dbReference>
<feature type="region of interest" description="Disordered" evidence="8">
    <location>
        <begin position="1521"/>
        <end position="1547"/>
    </location>
</feature>
<feature type="compositionally biased region" description="Basic and acidic residues" evidence="8">
    <location>
        <begin position="635"/>
        <end position="650"/>
    </location>
</feature>
<keyword evidence="5 7" id="KW-0802">TPR repeat</keyword>
<dbReference type="Pfam" id="PF13424">
    <property type="entry name" value="TPR_12"/>
    <property type="match status" value="2"/>
</dbReference>
<dbReference type="GO" id="GO:0005634">
    <property type="term" value="C:nucleus"/>
    <property type="evidence" value="ECO:0007669"/>
    <property type="project" value="UniProtKB-SubCell"/>
</dbReference>
<feature type="compositionally biased region" description="Acidic residues" evidence="8">
    <location>
        <begin position="1220"/>
        <end position="1229"/>
    </location>
</feature>
<feature type="region of interest" description="Disordered" evidence="8">
    <location>
        <begin position="1140"/>
        <end position="1171"/>
    </location>
</feature>
<dbReference type="Pfam" id="PF15044">
    <property type="entry name" value="CLU_N"/>
    <property type="match status" value="1"/>
</dbReference>
<dbReference type="SMART" id="SM00028">
    <property type="entry name" value="TPR"/>
    <property type="match status" value="3"/>
</dbReference>
<evidence type="ECO:0000256" key="3">
    <source>
        <dbReference type="ARBA" id="ARBA00022490"/>
    </source>
</evidence>
<feature type="compositionally biased region" description="Polar residues" evidence="8">
    <location>
        <begin position="1717"/>
        <end position="1747"/>
    </location>
</feature>
<evidence type="ECO:0000256" key="8">
    <source>
        <dbReference type="SAM" id="MobiDB-lite"/>
    </source>
</evidence>
<feature type="region of interest" description="Disordered" evidence="8">
    <location>
        <begin position="1779"/>
        <end position="1845"/>
    </location>
</feature>